<gene>
    <name evidence="5" type="ORF">WJU22_03595</name>
</gene>
<accession>A0ABZ2Z514</accession>
<sequence>MPETLQIPREIVSLFDHTYSRPARQLLEDFFRSGGLSLQQILHRQAVLKTFIRHWKHLQHFAYSRYDFEEVLTFTTQADYFAYEFPGVWARMFPSTNRKLVRGKSVQVMFFFERLDAFYFPLPEDIGYPEAFQEKVDRIQRVLARLKIKRGVEAVHKDRFGDFHASMLLKELQEMKQRKQLDPFWEALHEFELYWSLAKGIIAHGLTFPEFHEGPLRLEGFYHPLVKNAVRNDFTGGSNIVLLTGPNMGGKSTAMKGIGLCVMLGHLGLGVPAEQCALPMFDSFMAALNVTDDISTGLSHYMQEVIYLKSVAEAAVAGQRCFAMFDELFSGTNTEEAVALLVQTVRGLQRFSSGLFIISTHLIEIRPALESVPYDAMQMEARIDDGVPVQTYRLKPGWSELKLGNLLFDLAGLHELLGKNPSN</sequence>
<dbReference type="EMBL" id="CP150096">
    <property type="protein sequence ID" value="WZN47263.1"/>
    <property type="molecule type" value="Genomic_DNA"/>
</dbReference>
<reference evidence="5 6" key="1">
    <citation type="submission" date="2024-03" db="EMBL/GenBank/DDBJ databases">
        <title>Chitinophaga caseinilytica sp. nov., a casein hydrolysing bacterium isolated from forest soil.</title>
        <authorList>
            <person name="Lee D.S."/>
            <person name="Han D.M."/>
            <person name="Baek J.H."/>
            <person name="Choi D.G."/>
            <person name="Jeon J.H."/>
            <person name="Jeon C.O."/>
        </authorList>
    </citation>
    <scope>NUCLEOTIDE SEQUENCE [LARGE SCALE GENOMIC DNA]</scope>
    <source>
        <strain evidence="5 6">KACC 19118</strain>
    </source>
</reference>
<dbReference type="InterPro" id="IPR045076">
    <property type="entry name" value="MutS"/>
</dbReference>
<name>A0ABZ2Z514_9BACT</name>
<feature type="domain" description="DNA mismatch repair proteins mutS family" evidence="4">
    <location>
        <begin position="238"/>
        <end position="418"/>
    </location>
</feature>
<keyword evidence="2" id="KW-0067">ATP-binding</keyword>
<evidence type="ECO:0000313" key="5">
    <source>
        <dbReference type="EMBL" id="WZN47263.1"/>
    </source>
</evidence>
<dbReference type="InterPro" id="IPR027417">
    <property type="entry name" value="P-loop_NTPase"/>
</dbReference>
<dbReference type="RefSeq" id="WP_341841915.1">
    <property type="nucleotide sequence ID" value="NZ_CP149792.1"/>
</dbReference>
<dbReference type="Gene3D" id="3.40.50.300">
    <property type="entry name" value="P-loop containing nucleotide triphosphate hydrolases"/>
    <property type="match status" value="1"/>
</dbReference>
<keyword evidence="6" id="KW-1185">Reference proteome</keyword>
<evidence type="ECO:0000256" key="2">
    <source>
        <dbReference type="ARBA" id="ARBA00022840"/>
    </source>
</evidence>
<dbReference type="PANTHER" id="PTHR11361:SF34">
    <property type="entry name" value="DNA MISMATCH REPAIR PROTEIN MSH1, MITOCHONDRIAL"/>
    <property type="match status" value="1"/>
</dbReference>
<evidence type="ECO:0000256" key="3">
    <source>
        <dbReference type="ARBA" id="ARBA00023125"/>
    </source>
</evidence>
<protein>
    <recommendedName>
        <fullName evidence="4">DNA mismatch repair proteins mutS family domain-containing protein</fullName>
    </recommendedName>
</protein>
<dbReference type="InterPro" id="IPR000432">
    <property type="entry name" value="DNA_mismatch_repair_MutS_C"/>
</dbReference>
<dbReference type="Proteomes" id="UP001449657">
    <property type="component" value="Chromosome"/>
</dbReference>
<organism evidence="5 6">
    <name type="scientific">Chitinophaga caseinilytica</name>
    <dbReference type="NCBI Taxonomy" id="2267521"/>
    <lineage>
        <taxon>Bacteria</taxon>
        <taxon>Pseudomonadati</taxon>
        <taxon>Bacteroidota</taxon>
        <taxon>Chitinophagia</taxon>
        <taxon>Chitinophagales</taxon>
        <taxon>Chitinophagaceae</taxon>
        <taxon>Chitinophaga</taxon>
    </lineage>
</organism>
<keyword evidence="3" id="KW-0238">DNA-binding</keyword>
<proteinExistence type="predicted"/>
<evidence type="ECO:0000313" key="6">
    <source>
        <dbReference type="Proteomes" id="UP001449657"/>
    </source>
</evidence>
<dbReference type="Pfam" id="PF00488">
    <property type="entry name" value="MutS_V"/>
    <property type="match status" value="1"/>
</dbReference>
<dbReference type="PANTHER" id="PTHR11361">
    <property type="entry name" value="DNA MISMATCH REPAIR PROTEIN MUTS FAMILY MEMBER"/>
    <property type="match status" value="1"/>
</dbReference>
<dbReference type="SUPFAM" id="SSF52540">
    <property type="entry name" value="P-loop containing nucleoside triphosphate hydrolases"/>
    <property type="match status" value="1"/>
</dbReference>
<keyword evidence="1" id="KW-0547">Nucleotide-binding</keyword>
<dbReference type="SMART" id="SM00534">
    <property type="entry name" value="MUTSac"/>
    <property type="match status" value="1"/>
</dbReference>
<evidence type="ECO:0000256" key="1">
    <source>
        <dbReference type="ARBA" id="ARBA00022741"/>
    </source>
</evidence>
<evidence type="ECO:0000259" key="4">
    <source>
        <dbReference type="SMART" id="SM00534"/>
    </source>
</evidence>